<evidence type="ECO:0000256" key="2">
    <source>
        <dbReference type="SAM" id="SignalP"/>
    </source>
</evidence>
<evidence type="ECO:0000313" key="3">
    <source>
        <dbReference type="EMBL" id="GBF99425.1"/>
    </source>
</evidence>
<dbReference type="OrthoDB" id="546157at2759"/>
<feature type="region of interest" description="Disordered" evidence="1">
    <location>
        <begin position="30"/>
        <end position="81"/>
    </location>
</feature>
<proteinExistence type="predicted"/>
<keyword evidence="4" id="KW-1185">Reference proteome</keyword>
<protein>
    <recommendedName>
        <fullName evidence="5">SMP-30/Gluconolactonase/LRE-like region domain-containing protein</fullName>
    </recommendedName>
</protein>
<name>A0A2V0PQE2_9CHLO</name>
<keyword evidence="2" id="KW-0732">Signal</keyword>
<feature type="compositionally biased region" description="Gly residues" evidence="1">
    <location>
        <begin position="34"/>
        <end position="53"/>
    </location>
</feature>
<feature type="signal peptide" evidence="2">
    <location>
        <begin position="1"/>
        <end position="22"/>
    </location>
</feature>
<gene>
    <name evidence="3" type="ORF">Rsub_12257</name>
</gene>
<feature type="compositionally biased region" description="Low complexity" evidence="1">
    <location>
        <begin position="54"/>
        <end position="65"/>
    </location>
</feature>
<organism evidence="3 4">
    <name type="scientific">Raphidocelis subcapitata</name>
    <dbReference type="NCBI Taxonomy" id="307507"/>
    <lineage>
        <taxon>Eukaryota</taxon>
        <taxon>Viridiplantae</taxon>
        <taxon>Chlorophyta</taxon>
        <taxon>core chlorophytes</taxon>
        <taxon>Chlorophyceae</taxon>
        <taxon>CS clade</taxon>
        <taxon>Sphaeropleales</taxon>
        <taxon>Selenastraceae</taxon>
        <taxon>Raphidocelis</taxon>
    </lineage>
</organism>
<dbReference type="InParanoid" id="A0A2V0PQE2"/>
<dbReference type="SUPFAM" id="SSF63829">
    <property type="entry name" value="Calcium-dependent phosphotriesterase"/>
    <property type="match status" value="1"/>
</dbReference>
<sequence length="448" mass="46457">MALSRAAIASLALSLLLVCASASSPFATAAAAQGGDGSGSDGSGGDEGAGAAGGEALAASSSSGDQYQVKTIKLPPGSRPEGIARASEDELFVTCLSGQVLHVDVPTGKVTKILDEPLQALSGAKWCPTQSALFVAATLSGRAFVYYLTKKPEEAAPSRKAARERRRGRNLLAASDGGAAAASDGGAAAASGAEGEARPWYVKRRVSVQLSKLPPWYINDVTLTDDSAVFSDSFAPRLWSIPRFHYGNGPPPVTFYDLGAPFAVLPGQFKANGVAAMPLGSTMGGSSDTGRTVLLANLHEGNLYKVDLPPPSKRRGLGLKRLIGLDGGARLTRVSLPAVEGKRLLLDGLWFEPDGQTMYAADNFHNRVVQLQLGLNATSAAVTCVIAPKDYRVPTTLAVSGEGAGRVLWAVNAHLDSCLPFVPCPGHAFELVGVPVAGACKLARRRLI</sequence>
<evidence type="ECO:0000256" key="1">
    <source>
        <dbReference type="SAM" id="MobiDB-lite"/>
    </source>
</evidence>
<dbReference type="EMBL" id="BDRX01000157">
    <property type="protein sequence ID" value="GBF99425.1"/>
    <property type="molecule type" value="Genomic_DNA"/>
</dbReference>
<reference evidence="3 4" key="1">
    <citation type="journal article" date="2018" name="Sci. Rep.">
        <title>Raphidocelis subcapitata (=Pseudokirchneriella subcapitata) provides an insight into genome evolution and environmental adaptations in the Sphaeropleales.</title>
        <authorList>
            <person name="Suzuki S."/>
            <person name="Yamaguchi H."/>
            <person name="Nakajima N."/>
            <person name="Kawachi M."/>
        </authorList>
    </citation>
    <scope>NUCLEOTIDE SEQUENCE [LARGE SCALE GENOMIC DNA]</scope>
    <source>
        <strain evidence="3 4">NIES-35</strain>
    </source>
</reference>
<comment type="caution">
    <text evidence="3">The sequence shown here is derived from an EMBL/GenBank/DDBJ whole genome shotgun (WGS) entry which is preliminary data.</text>
</comment>
<feature type="chain" id="PRO_5016063576" description="SMP-30/Gluconolactonase/LRE-like region domain-containing protein" evidence="2">
    <location>
        <begin position="23"/>
        <end position="448"/>
    </location>
</feature>
<evidence type="ECO:0000313" key="4">
    <source>
        <dbReference type="Proteomes" id="UP000247498"/>
    </source>
</evidence>
<accession>A0A2V0PQE2</accession>
<evidence type="ECO:0008006" key="5">
    <source>
        <dbReference type="Google" id="ProtNLM"/>
    </source>
</evidence>
<dbReference type="Proteomes" id="UP000247498">
    <property type="component" value="Unassembled WGS sequence"/>
</dbReference>
<dbReference type="AlphaFoldDB" id="A0A2V0PQE2"/>